<reference evidence="2 3" key="1">
    <citation type="journal article" date="2016" name="Genome Announc.">
        <title>Whole-Genome Sequence of Rummeliibacillus stabekisii Strain PP9 Isolated from Antarctic Soil.</title>
        <authorList>
            <person name="da Mota F.F."/>
            <person name="Vollu R.E."/>
            <person name="Jurelevicius D."/>
            <person name="Seldin L."/>
        </authorList>
    </citation>
    <scope>NUCLEOTIDE SEQUENCE [LARGE SCALE GENOMIC DNA]</scope>
    <source>
        <strain evidence="2 3">PP9</strain>
    </source>
</reference>
<evidence type="ECO:0000256" key="1">
    <source>
        <dbReference type="SAM" id="Phobius"/>
    </source>
</evidence>
<dbReference type="OrthoDB" id="2454526at2"/>
<feature type="transmembrane region" description="Helical" evidence="1">
    <location>
        <begin position="7"/>
        <end position="28"/>
    </location>
</feature>
<evidence type="ECO:0000313" key="2">
    <source>
        <dbReference type="EMBL" id="AMW98903.1"/>
    </source>
</evidence>
<keyword evidence="1" id="KW-0812">Transmembrane</keyword>
<evidence type="ECO:0000313" key="3">
    <source>
        <dbReference type="Proteomes" id="UP000076021"/>
    </source>
</evidence>
<dbReference type="AlphaFoldDB" id="A0A143HB04"/>
<dbReference type="RefSeq" id="WP_066786820.1">
    <property type="nucleotide sequence ID" value="NZ_CP014806.1"/>
</dbReference>
<organism evidence="2 3">
    <name type="scientific">Rummeliibacillus stabekisii</name>
    <dbReference type="NCBI Taxonomy" id="241244"/>
    <lineage>
        <taxon>Bacteria</taxon>
        <taxon>Bacillati</taxon>
        <taxon>Bacillota</taxon>
        <taxon>Bacilli</taxon>
        <taxon>Bacillales</taxon>
        <taxon>Caryophanaceae</taxon>
        <taxon>Rummeliibacillus</taxon>
    </lineage>
</organism>
<keyword evidence="1" id="KW-0472">Membrane</keyword>
<proteinExistence type="predicted"/>
<reference evidence="3" key="2">
    <citation type="submission" date="2016-03" db="EMBL/GenBank/DDBJ databases">
        <authorList>
            <person name="Ploux O."/>
        </authorList>
    </citation>
    <scope>NUCLEOTIDE SEQUENCE [LARGE SCALE GENOMIC DNA]</scope>
    <source>
        <strain evidence="3">PP9</strain>
    </source>
</reference>
<name>A0A143HB04_9BACL</name>
<keyword evidence="3" id="KW-1185">Reference proteome</keyword>
<feature type="transmembrane region" description="Helical" evidence="1">
    <location>
        <begin position="48"/>
        <end position="72"/>
    </location>
</feature>
<dbReference type="Proteomes" id="UP000076021">
    <property type="component" value="Chromosome"/>
</dbReference>
<keyword evidence="1" id="KW-1133">Transmembrane helix</keyword>
<dbReference type="EMBL" id="CP014806">
    <property type="protein sequence ID" value="AMW98903.1"/>
    <property type="molecule type" value="Genomic_DNA"/>
</dbReference>
<gene>
    <name evidence="2" type="ORF">ATY39_05205</name>
</gene>
<sequence length="80" mass="8951">MRKWIVFLFAFIVLYFVCHFTSGILLTARYTPNLTEAWLASESLPSNVVFSGPVFFTTFLFGAISAAGAFFITTKIKRSA</sequence>
<protein>
    <submittedName>
        <fullName evidence="2">Uncharacterized protein</fullName>
    </submittedName>
</protein>
<dbReference type="KEGG" id="rst:ATY39_05205"/>
<accession>A0A143HB04</accession>